<gene>
    <name evidence="3" type="ORF">Nkreftii_000531</name>
</gene>
<dbReference type="Gene3D" id="3.40.50.10140">
    <property type="entry name" value="Toll/interleukin-1 receptor homology (TIR) domain"/>
    <property type="match status" value="1"/>
</dbReference>
<dbReference type="EMBL" id="CP047423">
    <property type="protein sequence ID" value="QPD02757.1"/>
    <property type="molecule type" value="Genomic_DNA"/>
</dbReference>
<dbReference type="KEGG" id="nkf:Nkreftii_000531"/>
<evidence type="ECO:0000256" key="1">
    <source>
        <dbReference type="SAM" id="Phobius"/>
    </source>
</evidence>
<name>A0A7S8FBH4_9BACT</name>
<feature type="transmembrane region" description="Helical" evidence="1">
    <location>
        <begin position="489"/>
        <end position="510"/>
    </location>
</feature>
<protein>
    <recommendedName>
        <fullName evidence="2">TIR domain-containing protein</fullName>
    </recommendedName>
</protein>
<organism evidence="3 4">
    <name type="scientific">Candidatus Nitrospira kreftii</name>
    <dbReference type="NCBI Taxonomy" id="2652173"/>
    <lineage>
        <taxon>Bacteria</taxon>
        <taxon>Pseudomonadati</taxon>
        <taxon>Nitrospirota</taxon>
        <taxon>Nitrospiria</taxon>
        <taxon>Nitrospirales</taxon>
        <taxon>Nitrospiraceae</taxon>
        <taxon>Nitrospira</taxon>
    </lineage>
</organism>
<evidence type="ECO:0000313" key="4">
    <source>
        <dbReference type="Proteomes" id="UP000593737"/>
    </source>
</evidence>
<dbReference type="InterPro" id="IPR035897">
    <property type="entry name" value="Toll_tir_struct_dom_sf"/>
</dbReference>
<dbReference type="AlphaFoldDB" id="A0A7S8FBH4"/>
<dbReference type="GO" id="GO:0007165">
    <property type="term" value="P:signal transduction"/>
    <property type="evidence" value="ECO:0007669"/>
    <property type="project" value="InterPro"/>
</dbReference>
<keyword evidence="1" id="KW-0812">Transmembrane</keyword>
<keyword evidence="1" id="KW-1133">Transmembrane helix</keyword>
<sequence>MSDIFISYSSKDRPWVERFAKTLEAHGWSVWWDREIPTGGSFNQVIRQQLAAAKCAIVVWSAESVESEWVQAEASEAKRQEKYLPIKITECEIPLGFTQRTYQSLVEWEAGVEHAGFSQLLKDIERLVQRLAKQIVIDPKPWWKRVPPIWLISAPAALAAVVVVGLMLWSIPARVQVELTTERVELEIGQTEQGKTMLAGFDVESVAIEKFSTLAFEPVTIEVADPLQYRVKTDDFPPAAWKRLKVDGAKVTLGAKDQTRHPRVTVEGLIAAESEPIHLDPMAVTPGTHVTLTARKMHGGKKTGLTIQVKSQDTVTLSIHKPFKLIADQVELGDIATPFGNQDELTYRVTLSEQASWLAVTALPSGLILAPTFAAGQSGTSFFSGIAIAAMDFSKQDPSGERISALTGQGSISFPDFPHLGTVPVNKDDAIGLEQLDRFTIKEISLVSQSGGLHLIGNGMVKQVRTKAGQIPIQRSLTVLDALWHNARLAVFMTIIATVITTSLGAYRLWKEFKR</sequence>
<proteinExistence type="predicted"/>
<dbReference type="Proteomes" id="UP000593737">
    <property type="component" value="Chromosome"/>
</dbReference>
<feature type="transmembrane region" description="Helical" evidence="1">
    <location>
        <begin position="149"/>
        <end position="171"/>
    </location>
</feature>
<evidence type="ECO:0000313" key="3">
    <source>
        <dbReference type="EMBL" id="QPD02757.1"/>
    </source>
</evidence>
<dbReference type="Pfam" id="PF13676">
    <property type="entry name" value="TIR_2"/>
    <property type="match status" value="1"/>
</dbReference>
<accession>A0A7S8FBH4</accession>
<dbReference type="InterPro" id="IPR000157">
    <property type="entry name" value="TIR_dom"/>
</dbReference>
<evidence type="ECO:0000259" key="2">
    <source>
        <dbReference type="PROSITE" id="PS50104"/>
    </source>
</evidence>
<reference evidence="3 4" key="1">
    <citation type="journal article" date="2020" name="ISME J.">
        <title>Enrichment and physiological characterization of a novel comammox Nitrospira indicates ammonium inhibition of complete nitrification.</title>
        <authorList>
            <person name="Sakoula D."/>
            <person name="Koch H."/>
            <person name="Frank J."/>
            <person name="Jetten M.S.M."/>
            <person name="van Kessel M.A.H.J."/>
            <person name="Lucker S."/>
        </authorList>
    </citation>
    <scope>NUCLEOTIDE SEQUENCE [LARGE SCALE GENOMIC DNA]</scope>
    <source>
        <strain evidence="3">Comreactor17</strain>
    </source>
</reference>
<feature type="domain" description="TIR" evidence="2">
    <location>
        <begin position="1"/>
        <end position="128"/>
    </location>
</feature>
<dbReference type="SUPFAM" id="SSF52200">
    <property type="entry name" value="Toll/Interleukin receptor TIR domain"/>
    <property type="match status" value="1"/>
</dbReference>
<dbReference type="PROSITE" id="PS50104">
    <property type="entry name" value="TIR"/>
    <property type="match status" value="1"/>
</dbReference>
<keyword evidence="1" id="KW-0472">Membrane</keyword>